<reference evidence="1 2" key="1">
    <citation type="submission" date="2024-09" db="EMBL/GenBank/DDBJ databases">
        <authorList>
            <person name="Salinas-Garcia M.A."/>
            <person name="Prieme A."/>
        </authorList>
    </citation>
    <scope>NUCLEOTIDE SEQUENCE [LARGE SCALE GENOMIC DNA]</scope>
    <source>
        <strain evidence="1 2">DSM 21081</strain>
    </source>
</reference>
<comment type="caution">
    <text evidence="1">The sequence shown here is derived from an EMBL/GenBank/DDBJ whole genome shotgun (WGS) entry which is preliminary data.</text>
</comment>
<organism evidence="1 2">
    <name type="scientific">Arthrobacter halodurans</name>
    <dbReference type="NCBI Taxonomy" id="516699"/>
    <lineage>
        <taxon>Bacteria</taxon>
        <taxon>Bacillati</taxon>
        <taxon>Actinomycetota</taxon>
        <taxon>Actinomycetes</taxon>
        <taxon>Micrococcales</taxon>
        <taxon>Micrococcaceae</taxon>
        <taxon>Arthrobacter</taxon>
    </lineage>
</organism>
<evidence type="ECO:0000313" key="1">
    <source>
        <dbReference type="EMBL" id="MFB0835750.1"/>
    </source>
</evidence>
<dbReference type="EMBL" id="JBHDLJ010000013">
    <property type="protein sequence ID" value="MFB0835750.1"/>
    <property type="molecule type" value="Genomic_DNA"/>
</dbReference>
<sequence length="138" mass="15198">MTLESVQTRLEAIRGRPIVVREMPRAAATGICGLWIAVEDRDLVFHAPARSALHRQQIILHEFAHIILRERGDVPTDPVPSALFEDLDPGTVVSNLAARSTYDNVEELAAEMLADRLARAIRTTRPFSDGSVCSEVLG</sequence>
<accession>A0ABV4USS2</accession>
<proteinExistence type="predicted"/>
<keyword evidence="2" id="KW-1185">Reference proteome</keyword>
<evidence type="ECO:0000313" key="2">
    <source>
        <dbReference type="Proteomes" id="UP001575652"/>
    </source>
</evidence>
<name>A0ABV4USS2_9MICC</name>
<gene>
    <name evidence="1" type="ORF">ACETWP_14255</name>
</gene>
<protein>
    <recommendedName>
        <fullName evidence="3">IrrE N-terminal-like domain-containing protein</fullName>
    </recommendedName>
</protein>
<dbReference type="Proteomes" id="UP001575652">
    <property type="component" value="Unassembled WGS sequence"/>
</dbReference>
<dbReference type="RefSeq" id="WP_373972923.1">
    <property type="nucleotide sequence ID" value="NZ_JBHDLJ010000013.1"/>
</dbReference>
<evidence type="ECO:0008006" key="3">
    <source>
        <dbReference type="Google" id="ProtNLM"/>
    </source>
</evidence>